<dbReference type="AlphaFoldDB" id="A0A0L9VDA6"/>
<proteinExistence type="predicted"/>
<accession>A0A0L9VDA6</accession>
<dbReference type="Proteomes" id="UP000053144">
    <property type="component" value="Chromosome 9"/>
</dbReference>
<evidence type="ECO:0000313" key="1">
    <source>
        <dbReference type="EMBL" id="KOM53035.1"/>
    </source>
</evidence>
<dbReference type="Gramene" id="KOM53035">
    <property type="protein sequence ID" value="KOM53035"/>
    <property type="gene ID" value="LR48_Vigan09g169400"/>
</dbReference>
<dbReference type="EMBL" id="CM003379">
    <property type="protein sequence ID" value="KOM53035.1"/>
    <property type="molecule type" value="Genomic_DNA"/>
</dbReference>
<reference evidence="2" key="1">
    <citation type="journal article" date="2015" name="Proc. Natl. Acad. Sci. U.S.A.">
        <title>Genome sequencing of adzuki bean (Vigna angularis) provides insight into high starch and low fat accumulation and domestication.</title>
        <authorList>
            <person name="Yang K."/>
            <person name="Tian Z."/>
            <person name="Chen C."/>
            <person name="Luo L."/>
            <person name="Zhao B."/>
            <person name="Wang Z."/>
            <person name="Yu L."/>
            <person name="Li Y."/>
            <person name="Sun Y."/>
            <person name="Li W."/>
            <person name="Chen Y."/>
            <person name="Li Y."/>
            <person name="Zhang Y."/>
            <person name="Ai D."/>
            <person name="Zhao J."/>
            <person name="Shang C."/>
            <person name="Ma Y."/>
            <person name="Wu B."/>
            <person name="Wang M."/>
            <person name="Gao L."/>
            <person name="Sun D."/>
            <person name="Zhang P."/>
            <person name="Guo F."/>
            <person name="Wang W."/>
            <person name="Li Y."/>
            <person name="Wang J."/>
            <person name="Varshney R.K."/>
            <person name="Wang J."/>
            <person name="Ling H.Q."/>
            <person name="Wan P."/>
        </authorList>
    </citation>
    <scope>NUCLEOTIDE SEQUENCE</scope>
    <source>
        <strain evidence="2">cv. Jingnong 6</strain>
    </source>
</reference>
<gene>
    <name evidence="1" type="ORF">LR48_Vigan09g169400</name>
</gene>
<name>A0A0L9VDA6_PHAAN</name>
<organism evidence="1 2">
    <name type="scientific">Phaseolus angularis</name>
    <name type="common">Azuki bean</name>
    <name type="synonym">Vigna angularis</name>
    <dbReference type="NCBI Taxonomy" id="3914"/>
    <lineage>
        <taxon>Eukaryota</taxon>
        <taxon>Viridiplantae</taxon>
        <taxon>Streptophyta</taxon>
        <taxon>Embryophyta</taxon>
        <taxon>Tracheophyta</taxon>
        <taxon>Spermatophyta</taxon>
        <taxon>Magnoliopsida</taxon>
        <taxon>eudicotyledons</taxon>
        <taxon>Gunneridae</taxon>
        <taxon>Pentapetalae</taxon>
        <taxon>rosids</taxon>
        <taxon>fabids</taxon>
        <taxon>Fabales</taxon>
        <taxon>Fabaceae</taxon>
        <taxon>Papilionoideae</taxon>
        <taxon>50 kb inversion clade</taxon>
        <taxon>NPAAA clade</taxon>
        <taxon>indigoferoid/millettioid clade</taxon>
        <taxon>Phaseoleae</taxon>
        <taxon>Vigna</taxon>
    </lineage>
</organism>
<evidence type="ECO:0000313" key="2">
    <source>
        <dbReference type="Proteomes" id="UP000053144"/>
    </source>
</evidence>
<evidence type="ECO:0008006" key="3">
    <source>
        <dbReference type="Google" id="ProtNLM"/>
    </source>
</evidence>
<protein>
    <recommendedName>
        <fullName evidence="3">Retrotransposon gag domain-containing protein</fullName>
    </recommendedName>
</protein>
<sequence>MAPRLPPPPPPQTNEHDVPNNTRLLESVIERLQEQNVVLTQQNAAALQSLEAARANSEVTQRQLMEILAATRGTPGASASNPTHQTEWSLENFLQHRPAKFDGKCLPDGADQWIRDMEQIYDAKDCPNDRSHQFHIL</sequence>